<keyword evidence="6" id="KW-1185">Reference proteome</keyword>
<proteinExistence type="predicted"/>
<dbReference type="SMART" id="SM00382">
    <property type="entry name" value="AAA"/>
    <property type="match status" value="1"/>
</dbReference>
<organism evidence="5 6">
    <name type="scientific">Paenibacillus paeoniae</name>
    <dbReference type="NCBI Taxonomy" id="2292705"/>
    <lineage>
        <taxon>Bacteria</taxon>
        <taxon>Bacillati</taxon>
        <taxon>Bacillota</taxon>
        <taxon>Bacilli</taxon>
        <taxon>Bacillales</taxon>
        <taxon>Paenibacillaceae</taxon>
        <taxon>Paenibacillus</taxon>
    </lineage>
</organism>
<dbReference type="RefSeq" id="WP_116048898.1">
    <property type="nucleotide sequence ID" value="NZ_QUBQ01000005.1"/>
</dbReference>
<evidence type="ECO:0000259" key="4">
    <source>
        <dbReference type="PROSITE" id="PS50893"/>
    </source>
</evidence>
<sequence length="314" mass="35197">MSDGQADQAIQFKGIEQRKPNFKLGPITLDIPKGFITAIVGPNGSGKSTLFRMVLDLEKPQEGTVHVLDHRIGSGDDAPVKQRIGYLPEESLLHDDKIKAFEKARFNSYWYRNWDVNRYQELLLGLQVNDNLPLGKMSKGMRRKCEFALALAHAPDLLLLDEPSSGLDPLAWKAMIEMLHRYMEHGDRTILMTSHIVEEVKRLADYIVFMAQGRVLGVYEKDELFSSWFTFFISGEGLSAQTASTMPGQCGVESIGGHSFRITTSKALQADQWCVAEGITIISKQALELDEIMSTLLQQDGISKRVHEARGNSR</sequence>
<dbReference type="Pfam" id="PF00005">
    <property type="entry name" value="ABC_tran"/>
    <property type="match status" value="1"/>
</dbReference>
<evidence type="ECO:0000256" key="2">
    <source>
        <dbReference type="ARBA" id="ARBA00022741"/>
    </source>
</evidence>
<dbReference type="AlphaFoldDB" id="A0A371P7U3"/>
<feature type="domain" description="ABC transporter" evidence="4">
    <location>
        <begin position="5"/>
        <end position="237"/>
    </location>
</feature>
<dbReference type="InterPro" id="IPR003439">
    <property type="entry name" value="ABC_transporter-like_ATP-bd"/>
</dbReference>
<dbReference type="Gene3D" id="3.40.50.300">
    <property type="entry name" value="P-loop containing nucleotide triphosphate hydrolases"/>
    <property type="match status" value="1"/>
</dbReference>
<gene>
    <name evidence="5" type="ORF">DX130_21620</name>
</gene>
<keyword evidence="2" id="KW-0547">Nucleotide-binding</keyword>
<dbReference type="InterPro" id="IPR051782">
    <property type="entry name" value="ABC_Transporter_VariousFunc"/>
</dbReference>
<dbReference type="PANTHER" id="PTHR42939:SF3">
    <property type="entry name" value="ABC TRANSPORTER ATP-BINDING COMPONENT"/>
    <property type="match status" value="1"/>
</dbReference>
<dbReference type="CDD" id="cd03230">
    <property type="entry name" value="ABC_DR_subfamily_A"/>
    <property type="match status" value="1"/>
</dbReference>
<dbReference type="GO" id="GO:0005524">
    <property type="term" value="F:ATP binding"/>
    <property type="evidence" value="ECO:0007669"/>
    <property type="project" value="UniProtKB-KW"/>
</dbReference>
<dbReference type="OrthoDB" id="2960217at2"/>
<dbReference type="PROSITE" id="PS50893">
    <property type="entry name" value="ABC_TRANSPORTER_2"/>
    <property type="match status" value="1"/>
</dbReference>
<evidence type="ECO:0000313" key="5">
    <source>
        <dbReference type="EMBL" id="REK71590.1"/>
    </source>
</evidence>
<evidence type="ECO:0000313" key="6">
    <source>
        <dbReference type="Proteomes" id="UP000261905"/>
    </source>
</evidence>
<evidence type="ECO:0000256" key="1">
    <source>
        <dbReference type="ARBA" id="ARBA00022448"/>
    </source>
</evidence>
<dbReference type="EMBL" id="QUBQ01000005">
    <property type="protein sequence ID" value="REK71590.1"/>
    <property type="molecule type" value="Genomic_DNA"/>
</dbReference>
<dbReference type="GO" id="GO:0016887">
    <property type="term" value="F:ATP hydrolysis activity"/>
    <property type="evidence" value="ECO:0007669"/>
    <property type="project" value="InterPro"/>
</dbReference>
<evidence type="ECO:0000256" key="3">
    <source>
        <dbReference type="ARBA" id="ARBA00022840"/>
    </source>
</evidence>
<dbReference type="Proteomes" id="UP000261905">
    <property type="component" value="Unassembled WGS sequence"/>
</dbReference>
<name>A0A371P7U3_9BACL</name>
<comment type="caution">
    <text evidence="5">The sequence shown here is derived from an EMBL/GenBank/DDBJ whole genome shotgun (WGS) entry which is preliminary data.</text>
</comment>
<dbReference type="InterPro" id="IPR003593">
    <property type="entry name" value="AAA+_ATPase"/>
</dbReference>
<dbReference type="InterPro" id="IPR027417">
    <property type="entry name" value="P-loop_NTPase"/>
</dbReference>
<dbReference type="PANTHER" id="PTHR42939">
    <property type="entry name" value="ABC TRANSPORTER ATP-BINDING PROTEIN ALBC-RELATED"/>
    <property type="match status" value="1"/>
</dbReference>
<accession>A0A371P7U3</accession>
<keyword evidence="3 5" id="KW-0067">ATP-binding</keyword>
<dbReference type="SUPFAM" id="SSF52540">
    <property type="entry name" value="P-loop containing nucleoside triphosphate hydrolases"/>
    <property type="match status" value="1"/>
</dbReference>
<protein>
    <submittedName>
        <fullName evidence="5">ABC transporter ATP-binding protein</fullName>
    </submittedName>
</protein>
<keyword evidence="1" id="KW-0813">Transport</keyword>
<reference evidence="5 6" key="1">
    <citation type="submission" date="2018-08" db="EMBL/GenBank/DDBJ databases">
        <title>Paenibacillus sp. M4BSY-1, whole genome shotgun sequence.</title>
        <authorList>
            <person name="Tuo L."/>
        </authorList>
    </citation>
    <scope>NUCLEOTIDE SEQUENCE [LARGE SCALE GENOMIC DNA]</scope>
    <source>
        <strain evidence="5 6">M4BSY-1</strain>
    </source>
</reference>